<dbReference type="GO" id="GO:0042973">
    <property type="term" value="F:glucan endo-1,3-beta-D-glucosidase activity"/>
    <property type="evidence" value="ECO:0007669"/>
    <property type="project" value="UniProtKB-EC"/>
</dbReference>
<feature type="compositionally biased region" description="Polar residues" evidence="25">
    <location>
        <begin position="314"/>
        <end position="326"/>
    </location>
</feature>
<dbReference type="Pfam" id="PF00332">
    <property type="entry name" value="Glyco_hydro_17"/>
    <property type="match status" value="1"/>
</dbReference>
<comment type="subcellular location">
    <subcellularLocation>
        <location evidence="2">Cell membrane</location>
        <topology evidence="2">Lipid-anchor</topology>
        <topology evidence="2">GPI-anchor</topology>
    </subcellularLocation>
    <subcellularLocation>
        <location evidence="22">Mitochondrion matrix</location>
    </subcellularLocation>
    <subcellularLocation>
        <location evidence="22">Nucleus</location>
    </subcellularLocation>
    <subcellularLocation>
        <location evidence="22">Cytoplasm</location>
    </subcellularLocation>
    <text evidence="22">Predominantly in the mitochondria and in the nucleus.</text>
</comment>
<reference evidence="27 28" key="1">
    <citation type="submission" date="2018-10" db="EMBL/GenBank/DDBJ databases">
        <title>A high-quality apple genome assembly.</title>
        <authorList>
            <person name="Hu J."/>
        </authorList>
    </citation>
    <scope>NUCLEOTIDE SEQUENCE [LARGE SCALE GENOMIC DNA]</scope>
    <source>
        <strain evidence="28">cv. HFTH1</strain>
        <tissue evidence="27">Young leaf</tissue>
    </source>
</reference>
<feature type="domain" description="SAM-dependent methyltransferase TRM5/TYW2-type" evidence="26">
    <location>
        <begin position="96"/>
        <end position="465"/>
    </location>
</feature>
<dbReference type="Pfam" id="PF06075">
    <property type="entry name" value="DUF936"/>
    <property type="match status" value="1"/>
</dbReference>
<gene>
    <name evidence="27" type="ORF">DVH24_017953</name>
</gene>
<dbReference type="InterPro" id="IPR017853">
    <property type="entry name" value="GH"/>
</dbReference>
<evidence type="ECO:0000256" key="19">
    <source>
        <dbReference type="ARBA" id="ARBA00023242"/>
    </source>
</evidence>
<comment type="similarity">
    <text evidence="3 23">Belongs to the glycosyl hydrolase 17 family.</text>
</comment>
<keyword evidence="10 22" id="KW-0949">S-adenosyl-L-methionine</keyword>
<evidence type="ECO:0000256" key="21">
    <source>
        <dbReference type="ARBA" id="ARBA00023295"/>
    </source>
</evidence>
<evidence type="ECO:0000256" key="9">
    <source>
        <dbReference type="ARBA" id="ARBA00022679"/>
    </source>
</evidence>
<feature type="compositionally biased region" description="Polar residues" evidence="25">
    <location>
        <begin position="1630"/>
        <end position="1640"/>
    </location>
</feature>
<comment type="catalytic activity">
    <reaction evidence="1">
        <text>Hydrolysis of (1-&gt;3)-beta-D-glucosidic linkages in (1-&gt;3)-beta-D-glucans.</text>
        <dbReference type="EC" id="3.2.1.39"/>
    </reaction>
</comment>
<evidence type="ECO:0000256" key="25">
    <source>
        <dbReference type="SAM" id="MobiDB-lite"/>
    </source>
</evidence>
<dbReference type="Gene3D" id="3.30.300.110">
    <property type="entry name" value="Met-10+ protein-like domains"/>
    <property type="match status" value="1"/>
</dbReference>
<dbReference type="GO" id="GO:0005975">
    <property type="term" value="P:carbohydrate metabolic process"/>
    <property type="evidence" value="ECO:0007669"/>
    <property type="project" value="InterPro"/>
</dbReference>
<name>A0A498KF24_MALDO</name>
<evidence type="ECO:0000256" key="10">
    <source>
        <dbReference type="ARBA" id="ARBA00022691"/>
    </source>
</evidence>
<evidence type="ECO:0000256" key="24">
    <source>
        <dbReference type="RuleBase" id="RU004336"/>
    </source>
</evidence>
<accession>A0A498KF24</accession>
<comment type="catalytic activity">
    <reaction evidence="22">
        <text>guanosine(37) in tRNA + S-adenosyl-L-methionine = N(1)-methylguanosine(37) in tRNA + S-adenosyl-L-homocysteine + H(+)</text>
        <dbReference type="Rhea" id="RHEA:36899"/>
        <dbReference type="Rhea" id="RHEA-COMP:10145"/>
        <dbReference type="Rhea" id="RHEA-COMP:10147"/>
        <dbReference type="ChEBI" id="CHEBI:15378"/>
        <dbReference type="ChEBI" id="CHEBI:57856"/>
        <dbReference type="ChEBI" id="CHEBI:59789"/>
        <dbReference type="ChEBI" id="CHEBI:73542"/>
        <dbReference type="ChEBI" id="CHEBI:74269"/>
        <dbReference type="EC" id="2.1.1.228"/>
    </reaction>
</comment>
<dbReference type="Gene3D" id="3.40.50.150">
    <property type="entry name" value="Vaccinia Virus protein VP39"/>
    <property type="match status" value="1"/>
</dbReference>
<dbReference type="SUPFAM" id="SSF53335">
    <property type="entry name" value="S-adenosyl-L-methionine-dependent methyltransferases"/>
    <property type="match status" value="1"/>
</dbReference>
<dbReference type="Pfam" id="PF02475">
    <property type="entry name" value="TRM5-TYW2_MTfase"/>
    <property type="match status" value="1"/>
</dbReference>
<keyword evidence="17" id="KW-1015">Disulfide bond</keyword>
<keyword evidence="21 24" id="KW-0326">Glycosidase</keyword>
<keyword evidence="28" id="KW-1185">Reference proteome</keyword>
<feature type="binding site" evidence="22">
    <location>
        <position position="186"/>
    </location>
    <ligand>
        <name>S-adenosyl-L-methionine</name>
        <dbReference type="ChEBI" id="CHEBI:59789"/>
    </ligand>
</feature>
<dbReference type="InterPro" id="IPR012946">
    <property type="entry name" value="X8"/>
</dbReference>
<dbReference type="InterPro" id="IPR030382">
    <property type="entry name" value="MeTrfase_TRM5/TYW2"/>
</dbReference>
<keyword evidence="19 22" id="KW-0539">Nucleus</keyword>
<evidence type="ECO:0000259" key="26">
    <source>
        <dbReference type="PROSITE" id="PS51684"/>
    </source>
</evidence>
<keyword evidence="15 22" id="KW-0496">Mitochondrion</keyword>
<protein>
    <recommendedName>
        <fullName evidence="22">tRNA (guanine(37)-N1)-methyltransferase</fullName>
        <ecNumber evidence="22">2.1.1.228</ecNumber>
    </recommendedName>
    <alternativeName>
        <fullName evidence="22">M1G-methyltransferase</fullName>
    </alternativeName>
    <alternativeName>
        <fullName evidence="22">tRNA [GM37] methyltransferase</fullName>
    </alternativeName>
    <alternativeName>
        <fullName evidence="22">tRNA methyltransferase 5 homolog</fullName>
    </alternativeName>
</protein>
<dbReference type="Proteomes" id="UP000290289">
    <property type="component" value="Chromosome 2"/>
</dbReference>
<comment type="caution">
    <text evidence="27">The sequence shown here is derived from an EMBL/GenBank/DDBJ whole genome shotgun (WGS) entry which is preliminary data.</text>
</comment>
<sequence length="1756" mass="193164">MLDESKFDVHLKLWALRIPRELCKVATRILNGYLLDKPRIKPITEDPTCEKNRYMILSERVQDSELSDIPESNLNELKGLCKIEVVPYSLTLGYSYWGAGHVAHLNIHDELLPYKDVIAKVIYDKNYPRIKTIVNKVGTIENEFRVPKFEVLAGENNMVTEVKQYGATFKLDYSLVYWNSRLEHEHIRLVSQFRAGEIICDMFAGIGPFAIPAAQKGCMVYANDLNPDSIRYLKINAETNKVDDRIRAYNIDARQFISQLMAVPDCDEKSDSDVSILKKNGDKCAVDGNQESKSENGRLAAEAKEVPDAVISNVDTLQGSSRNADSSVPPVKRPSDSCQSENESVDGTNISVTGRRKGTKTKRMRGPEISAVKTWEHVDHVIMNLPASALQFLDAFRGLVQRKYWMGSLPWIHCYCFIRATETQEYIKSVAESALNATIKDPIFHRVRDVAPNKTARRVPYLRCHSAYSAAREEEALRKLREEGTKRIPLFLPLFLSLSCISQIIGASKSFLILAPFNKDSDSKTTLLKILTKRNRKMSQERVHLLTLVLILLVFMTMVEKGASFGVNWGTMATHQLPPEKVVRILEDNGFDKVKLFEADERILAALTGTKIEVMLAIPNVMLQEMSQDPVAAATWVDANVTSYCYSGGVVIKYVAVGNEPFLKTYNGTYLQTTLPALKNIQEALNNAGLGSQVKATVPFNADVYFSPDSDPVPSTGDFRPEVRDSIIKIIQYLYTNEAPFTVNIYPFLSLYGNSYFPFGFAFFDGKSKPIKDGDLLYTNVFDANFDTLVWSLTKAGFPEMKIIVGEVGWPTDGDINANIRNAKRFNQGMIQHAMSGNGTPARTGKLDGYLFSLIDENMKSIAPGNFERHWGIFEYDGKPKYDLDLSGAMRNKGLAAAEDVEYMRRSWCVLDPDVKSLDDLAKSIDYACTLSDCTSLGYGSSCNNLTLQGNASYAFNMYYQVNSQKSWTCDFSGLAVVTDEDPSVGDCEFPVMISYAAPSLLHSRGLLHFVMKIVGGFLLFKPPPSLSVSLSLSLSLSLLTHTHTTMASLTPGILLKLLQSMNSSTKVTGDHRSALLQVIGIVPALAGSDLWPNQGFYVQLSDSLNSTYVSLSDHDTDLILTNRLQLGQFAYVDRFDFDSPVPRVVGIRPIAGRHPFLGTPEPLVARISASKREFVIQPVSDSDQSTDFMAIYLSNKKQEQVVRNDNKEAKVEKARPSRQPLAPRDNVNSGGNVNSNSSTDEAKKISDRPASRFSSPAGAKRSVSVGKKNQVSAERDPSPAGKGKRSGSPAPSKCVVPSLIVAKEENRKVSKEAAIIVPSRYRQPSPIGQRRQPSPNSRRASLSPGRRLSGGVKDSAAKKKTVSIVAGISKVSEALIGSGKSNRKGWDESPMVEEKEKPSAKIKPDLQAFIRTQAALARRLSDAKGGSPNGGDDSSGNEKTKSGSPADFVVQEKPSCAAAPSITVHEKKWTDGSVSLDAVSSDLARLGKEALQRKVLASAAAAEALEEAIATESLVRKLSMFAELSSTSKVGNPLPAIDRFFSIYDEVVKSTTLVESIAGNRNSDTSNNAQIPTEQSKPVSLWVEAALATDLGIVSLLTTQDNETPSALQKSLSKRQPLNTPAKSHLKISPSSSPQSNARVGTWTKGHGMKDTVELATHLQSEMQMWFLQFVEKALDAGFRVFGECAADGGKLPIDCGSIAAVLSQLKRVNEWLDRAVSKRNELNAKVDRLKRKIYGFVIQHVGTTFDSSTPLASS</sequence>
<dbReference type="Pfam" id="PF07983">
    <property type="entry name" value="X8"/>
    <property type="match status" value="1"/>
</dbReference>
<keyword evidence="8" id="KW-0336">GPI-anchor</keyword>
<dbReference type="InterPro" id="IPR025792">
    <property type="entry name" value="tRNA_Gua_MeTrfase_euk"/>
</dbReference>
<keyword evidence="18" id="KW-0325">Glycoprotein</keyword>
<evidence type="ECO:0000256" key="17">
    <source>
        <dbReference type="ARBA" id="ARBA00023157"/>
    </source>
</evidence>
<evidence type="ECO:0000256" key="16">
    <source>
        <dbReference type="ARBA" id="ARBA00023136"/>
    </source>
</evidence>
<feature type="region of interest" description="Disordered" evidence="25">
    <location>
        <begin position="1379"/>
        <end position="1406"/>
    </location>
</feature>
<feature type="region of interest" description="Disordered" evidence="25">
    <location>
        <begin position="1606"/>
        <end position="1640"/>
    </location>
</feature>
<comment type="subunit">
    <text evidence="22">Monomer.</text>
</comment>
<dbReference type="EMBL" id="RDQH01000328">
    <property type="protein sequence ID" value="RXI05911.1"/>
    <property type="molecule type" value="Genomic_DNA"/>
</dbReference>
<dbReference type="InterPro" id="IPR049172">
    <property type="entry name" value="DUF6857_pln"/>
</dbReference>
<keyword evidence="6 22" id="KW-0963">Cytoplasm</keyword>
<evidence type="ECO:0000256" key="3">
    <source>
        <dbReference type="ARBA" id="ARBA00008773"/>
    </source>
</evidence>
<evidence type="ECO:0000256" key="8">
    <source>
        <dbReference type="ARBA" id="ARBA00022622"/>
    </source>
</evidence>
<feature type="region of interest" description="Disordered" evidence="25">
    <location>
        <begin position="314"/>
        <end position="365"/>
    </location>
</feature>
<evidence type="ECO:0000256" key="20">
    <source>
        <dbReference type="ARBA" id="ARBA00023288"/>
    </source>
</evidence>
<feature type="region of interest" description="Disordered" evidence="25">
    <location>
        <begin position="1200"/>
        <end position="1294"/>
    </location>
</feature>
<keyword evidence="20" id="KW-0449">Lipoprotein</keyword>
<comment type="similarity">
    <text evidence="4">Belongs to the class I-like SAM-binding methyltransferase superfamily. TRM5/TYW2 family.</text>
</comment>
<feature type="region of interest" description="Disordered" evidence="25">
    <location>
        <begin position="1421"/>
        <end position="1447"/>
    </location>
</feature>
<evidence type="ECO:0000313" key="28">
    <source>
        <dbReference type="Proteomes" id="UP000290289"/>
    </source>
</evidence>
<dbReference type="PANTHER" id="PTHR31928:SF3">
    <property type="entry name" value="EXPRESSED PROTEIN"/>
    <property type="match status" value="1"/>
</dbReference>
<evidence type="ECO:0000256" key="11">
    <source>
        <dbReference type="ARBA" id="ARBA00022694"/>
    </source>
</evidence>
<keyword evidence="12" id="KW-0732">Signal</keyword>
<dbReference type="PROSITE" id="PS51684">
    <property type="entry name" value="SAM_MT_TRM5_TYW2"/>
    <property type="match status" value="1"/>
</dbReference>
<dbReference type="FunFam" id="1.20.58.1040:FF:000002">
    <property type="entry name" value="Glucan endo-1,3-beta-glucosidase 8"/>
    <property type="match status" value="1"/>
</dbReference>
<dbReference type="Gene3D" id="1.20.58.1040">
    <property type="match status" value="1"/>
</dbReference>
<feature type="compositionally biased region" description="Basic and acidic residues" evidence="25">
    <location>
        <begin position="1241"/>
        <end position="1251"/>
    </location>
</feature>
<feature type="binding site" evidence="22">
    <location>
        <position position="384"/>
    </location>
    <ligand>
        <name>S-adenosyl-L-methionine</name>
        <dbReference type="ChEBI" id="CHEBI:59789"/>
    </ligand>
</feature>
<evidence type="ECO:0000256" key="5">
    <source>
        <dbReference type="ARBA" id="ARBA00022475"/>
    </source>
</evidence>
<dbReference type="EC" id="2.1.1.228" evidence="22"/>
<dbReference type="GO" id="GO:0030488">
    <property type="term" value="P:tRNA methylation"/>
    <property type="evidence" value="ECO:0007669"/>
    <property type="project" value="UniProtKB-UniRule"/>
</dbReference>
<dbReference type="Pfam" id="PF25133">
    <property type="entry name" value="TYW2_N_2"/>
    <property type="match status" value="1"/>
</dbReference>
<feature type="binding site" evidence="22">
    <location>
        <begin position="252"/>
        <end position="253"/>
    </location>
    <ligand>
        <name>S-adenosyl-L-methionine</name>
        <dbReference type="ChEBI" id="CHEBI:59789"/>
    </ligand>
</feature>
<comment type="similarity">
    <text evidence="22">Belongs to the TRM5 / TYW2 family.</text>
</comment>
<dbReference type="Gene3D" id="3.20.20.80">
    <property type="entry name" value="Glycosidases"/>
    <property type="match status" value="1"/>
</dbReference>
<keyword evidence="5" id="KW-1003">Cell membrane</keyword>
<evidence type="ECO:0000256" key="14">
    <source>
        <dbReference type="ARBA" id="ARBA00022821"/>
    </source>
</evidence>
<evidence type="ECO:0000256" key="15">
    <source>
        <dbReference type="ARBA" id="ARBA00023128"/>
    </source>
</evidence>
<dbReference type="GO" id="GO:0006952">
    <property type="term" value="P:defense response"/>
    <property type="evidence" value="ECO:0007669"/>
    <property type="project" value="UniProtKB-KW"/>
</dbReference>
<evidence type="ECO:0000256" key="4">
    <source>
        <dbReference type="ARBA" id="ARBA00009775"/>
    </source>
</evidence>
<keyword evidence="16" id="KW-0472">Membrane</keyword>
<keyword evidence="14" id="KW-0611">Plant defense</keyword>
<dbReference type="InterPro" id="IPR029063">
    <property type="entry name" value="SAM-dependent_MTases_sf"/>
</dbReference>
<evidence type="ECO:0000256" key="23">
    <source>
        <dbReference type="RuleBase" id="RU004335"/>
    </source>
</evidence>
<evidence type="ECO:0000256" key="2">
    <source>
        <dbReference type="ARBA" id="ARBA00004609"/>
    </source>
</evidence>
<feature type="region of interest" description="Disordered" evidence="25">
    <location>
        <begin position="1316"/>
        <end position="1360"/>
    </location>
</feature>
<dbReference type="InterPro" id="IPR056743">
    <property type="entry name" value="TRM5-TYW2-like_MTfase"/>
</dbReference>
<dbReference type="PROSITE" id="PS00587">
    <property type="entry name" value="GLYCOSYL_HYDROL_F17"/>
    <property type="match status" value="1"/>
</dbReference>
<dbReference type="CDD" id="cd02440">
    <property type="entry name" value="AdoMet_MTases"/>
    <property type="match status" value="1"/>
</dbReference>
<keyword evidence="11 22" id="KW-0819">tRNA processing</keyword>
<dbReference type="InterPro" id="IPR000490">
    <property type="entry name" value="Glyco_hydro_17"/>
</dbReference>
<dbReference type="FunFam" id="3.30.300.110:FF:000004">
    <property type="entry name" value="tRNA (guanine(37)-N1)-methyltransferase"/>
    <property type="match status" value="1"/>
</dbReference>
<keyword evidence="7 22" id="KW-0489">Methyltransferase</keyword>
<feature type="compositionally biased region" description="Polar residues" evidence="25">
    <location>
        <begin position="336"/>
        <end position="352"/>
    </location>
</feature>
<evidence type="ECO:0000256" key="1">
    <source>
        <dbReference type="ARBA" id="ARBA00000382"/>
    </source>
</evidence>
<keyword evidence="9 22" id="KW-0808">Transferase</keyword>
<dbReference type="SMART" id="SM00768">
    <property type="entry name" value="X8"/>
    <property type="match status" value="1"/>
</dbReference>
<dbReference type="Pfam" id="PF21647">
    <property type="entry name" value="DUF6857"/>
    <property type="match status" value="1"/>
</dbReference>
<dbReference type="GO" id="GO:0052906">
    <property type="term" value="F:tRNA (guanine(37)-N1)-methyltransferase activity"/>
    <property type="evidence" value="ECO:0007669"/>
    <property type="project" value="UniProtKB-UniRule"/>
</dbReference>
<evidence type="ECO:0000313" key="27">
    <source>
        <dbReference type="EMBL" id="RXI05911.1"/>
    </source>
</evidence>
<feature type="compositionally biased region" description="Polar residues" evidence="25">
    <location>
        <begin position="1332"/>
        <end position="1341"/>
    </location>
</feature>
<dbReference type="GO" id="GO:0005886">
    <property type="term" value="C:plasma membrane"/>
    <property type="evidence" value="ECO:0007669"/>
    <property type="project" value="UniProtKB-SubCell"/>
</dbReference>
<feature type="binding site" evidence="22">
    <location>
        <begin position="224"/>
        <end position="225"/>
    </location>
    <ligand>
        <name>S-adenosyl-L-methionine</name>
        <dbReference type="ChEBI" id="CHEBI:59789"/>
    </ligand>
</feature>
<comment type="function">
    <text evidence="22">Specifically methylates the N1 position of guanosine-37 in various cytoplasmic and mitochondrial tRNAs. Methylation is not dependent on the nature of the nucleoside 5' of the target nucleoside. This is the first step in the biosynthesis of wybutosine (yW), a modified base adjacent to the anticodon of tRNAs and required for accurate decoding.</text>
</comment>
<proteinExistence type="inferred from homology"/>
<keyword evidence="13 24" id="KW-0378">Hydrolase</keyword>
<dbReference type="InterPro" id="IPR048297">
    <property type="entry name" value="DUF936_dom_pln"/>
</dbReference>
<evidence type="ECO:0000256" key="12">
    <source>
        <dbReference type="ARBA" id="ARBA00022729"/>
    </source>
</evidence>
<evidence type="ECO:0000256" key="13">
    <source>
        <dbReference type="ARBA" id="ARBA00022801"/>
    </source>
</evidence>
<feature type="compositionally biased region" description="Polar residues" evidence="25">
    <location>
        <begin position="1606"/>
        <end position="1623"/>
    </location>
</feature>
<dbReference type="GO" id="GO:0005634">
    <property type="term" value="C:nucleus"/>
    <property type="evidence" value="ECO:0007669"/>
    <property type="project" value="UniProtKB-SubCell"/>
</dbReference>
<feature type="compositionally biased region" description="Low complexity" evidence="25">
    <location>
        <begin position="1227"/>
        <end position="1239"/>
    </location>
</feature>
<dbReference type="PANTHER" id="PTHR31928">
    <property type="entry name" value="EXPRESSED PROTEIN"/>
    <property type="match status" value="1"/>
</dbReference>
<organism evidence="27 28">
    <name type="scientific">Malus domestica</name>
    <name type="common">Apple</name>
    <name type="synonym">Pyrus malus</name>
    <dbReference type="NCBI Taxonomy" id="3750"/>
    <lineage>
        <taxon>Eukaryota</taxon>
        <taxon>Viridiplantae</taxon>
        <taxon>Streptophyta</taxon>
        <taxon>Embryophyta</taxon>
        <taxon>Tracheophyta</taxon>
        <taxon>Spermatophyta</taxon>
        <taxon>Magnoliopsida</taxon>
        <taxon>eudicotyledons</taxon>
        <taxon>Gunneridae</taxon>
        <taxon>Pentapetalae</taxon>
        <taxon>rosids</taxon>
        <taxon>fabids</taxon>
        <taxon>Rosales</taxon>
        <taxon>Rosaceae</taxon>
        <taxon>Amygdaloideae</taxon>
        <taxon>Maleae</taxon>
        <taxon>Malus</taxon>
    </lineage>
</organism>
<evidence type="ECO:0000256" key="22">
    <source>
        <dbReference type="HAMAP-Rule" id="MF_03152"/>
    </source>
</evidence>
<dbReference type="HAMAP" id="MF_03152">
    <property type="entry name" value="TRM5"/>
    <property type="match status" value="1"/>
</dbReference>
<dbReference type="SUPFAM" id="SSF51445">
    <property type="entry name" value="(Trans)glycosidases"/>
    <property type="match status" value="1"/>
</dbReference>
<dbReference type="InterPro" id="IPR010341">
    <property type="entry name" value="DUF936_pln"/>
</dbReference>
<dbReference type="InterPro" id="IPR056744">
    <property type="entry name" value="TRM5/TYW2-like_N"/>
</dbReference>
<dbReference type="FunFam" id="3.20.20.80:FF:000008">
    <property type="entry name" value="Glucan endo-1,3-beta-glucosidase 5"/>
    <property type="match status" value="1"/>
</dbReference>
<evidence type="ECO:0000256" key="18">
    <source>
        <dbReference type="ARBA" id="ARBA00023180"/>
    </source>
</evidence>
<feature type="compositionally biased region" description="Basic and acidic residues" evidence="25">
    <location>
        <begin position="1200"/>
        <end position="1216"/>
    </location>
</feature>
<evidence type="ECO:0000256" key="7">
    <source>
        <dbReference type="ARBA" id="ARBA00022603"/>
    </source>
</evidence>
<feature type="compositionally biased region" description="Basic and acidic residues" evidence="25">
    <location>
        <begin position="1385"/>
        <end position="1405"/>
    </location>
</feature>
<dbReference type="GO" id="GO:0098552">
    <property type="term" value="C:side of membrane"/>
    <property type="evidence" value="ECO:0007669"/>
    <property type="project" value="UniProtKB-KW"/>
</dbReference>
<feature type="compositionally biased region" description="Basic residues" evidence="25">
    <location>
        <begin position="354"/>
        <end position="364"/>
    </location>
</feature>
<evidence type="ECO:0000256" key="6">
    <source>
        <dbReference type="ARBA" id="ARBA00022490"/>
    </source>
</evidence>
<dbReference type="GO" id="GO:0005759">
    <property type="term" value="C:mitochondrial matrix"/>
    <property type="evidence" value="ECO:0007669"/>
    <property type="project" value="UniProtKB-SubCell"/>
</dbReference>